<keyword evidence="2" id="KW-1185">Reference proteome</keyword>
<comment type="caution">
    <text evidence="1">The sequence shown here is derived from an EMBL/GenBank/DDBJ whole genome shotgun (WGS) entry which is preliminary data.</text>
</comment>
<protein>
    <submittedName>
        <fullName evidence="1">Uncharacterized protein</fullName>
    </submittedName>
</protein>
<evidence type="ECO:0000313" key="2">
    <source>
        <dbReference type="Proteomes" id="UP001276659"/>
    </source>
</evidence>
<gene>
    <name evidence="1" type="ORF">OEA41_000175</name>
</gene>
<dbReference type="AlphaFoldDB" id="A0AAD9ZI26"/>
<name>A0AAD9ZI26_9LECA</name>
<proteinExistence type="predicted"/>
<sequence>MFSSDDCKDNKFVGFYLEISYNSEFRLQPLAVYHNTILTLYEIANRNSWTQIWTEPITPFSVGWQTWILAIKEPGRRLPPLRTSHVVLALYHGVAQMSEDNNGARINSRDFFTAIMDGMTYAARNGKLAVCPSLDAISAEANLVFHVIGQEGSPQPMRYDVVTQAMKALFVDMTFRQRRFAEISFSFTHQGVQVGEGYVRKLAFGLGNGTSAVK</sequence>
<organism evidence="1 2">
    <name type="scientific">Lepraria neglecta</name>
    <dbReference type="NCBI Taxonomy" id="209136"/>
    <lineage>
        <taxon>Eukaryota</taxon>
        <taxon>Fungi</taxon>
        <taxon>Dikarya</taxon>
        <taxon>Ascomycota</taxon>
        <taxon>Pezizomycotina</taxon>
        <taxon>Lecanoromycetes</taxon>
        <taxon>OSLEUM clade</taxon>
        <taxon>Lecanoromycetidae</taxon>
        <taxon>Lecanorales</taxon>
        <taxon>Lecanorineae</taxon>
        <taxon>Stereocaulaceae</taxon>
        <taxon>Lepraria</taxon>
    </lineage>
</organism>
<dbReference type="Proteomes" id="UP001276659">
    <property type="component" value="Unassembled WGS sequence"/>
</dbReference>
<reference evidence="1" key="1">
    <citation type="submission" date="2022-11" db="EMBL/GenBank/DDBJ databases">
        <title>Chromosomal genome sequence assembly and mating type (MAT) locus characterization of the leprose asexual lichenized fungus Lepraria neglecta (Nyl.) Erichsen.</title>
        <authorList>
            <person name="Allen J.L."/>
            <person name="Pfeffer B."/>
        </authorList>
    </citation>
    <scope>NUCLEOTIDE SEQUENCE</scope>
    <source>
        <strain evidence="1">Allen 5258</strain>
    </source>
</reference>
<accession>A0AAD9ZI26</accession>
<evidence type="ECO:0000313" key="1">
    <source>
        <dbReference type="EMBL" id="KAK3178043.1"/>
    </source>
</evidence>
<dbReference type="EMBL" id="JASNWA010000003">
    <property type="protein sequence ID" value="KAK3178043.1"/>
    <property type="molecule type" value="Genomic_DNA"/>
</dbReference>